<evidence type="ECO:0000313" key="4">
    <source>
        <dbReference type="Proteomes" id="UP000489600"/>
    </source>
</evidence>
<dbReference type="PANTHER" id="PTHR46122">
    <property type="entry name" value="GALACTOSE OXIDASE/KELCH REPEAT PROTEIN-RELATED"/>
    <property type="match status" value="1"/>
</dbReference>
<comment type="caution">
    <text evidence="3">The sequence shown here is derived from an EMBL/GenBank/DDBJ whole genome shotgun (WGS) entry which is preliminary data.</text>
</comment>
<name>A0A565C720_9BRAS</name>
<proteinExistence type="predicted"/>
<dbReference type="GO" id="GO:0005829">
    <property type="term" value="C:cytosol"/>
    <property type="evidence" value="ECO:0007669"/>
    <property type="project" value="TreeGrafter"/>
</dbReference>
<organism evidence="3 4">
    <name type="scientific">Arabis nemorensis</name>
    <dbReference type="NCBI Taxonomy" id="586526"/>
    <lineage>
        <taxon>Eukaryota</taxon>
        <taxon>Viridiplantae</taxon>
        <taxon>Streptophyta</taxon>
        <taxon>Embryophyta</taxon>
        <taxon>Tracheophyta</taxon>
        <taxon>Spermatophyta</taxon>
        <taxon>Magnoliopsida</taxon>
        <taxon>eudicotyledons</taxon>
        <taxon>Gunneridae</taxon>
        <taxon>Pentapetalae</taxon>
        <taxon>rosids</taxon>
        <taxon>malvids</taxon>
        <taxon>Brassicales</taxon>
        <taxon>Brassicaceae</taxon>
        <taxon>Arabideae</taxon>
        <taxon>Arabis</taxon>
    </lineage>
</organism>
<evidence type="ECO:0008006" key="5">
    <source>
        <dbReference type="Google" id="ProtNLM"/>
    </source>
</evidence>
<dbReference type="InterPro" id="IPR052439">
    <property type="entry name" value="F-box/Kelch-repeat"/>
</dbReference>
<keyword evidence="1" id="KW-0880">Kelch repeat</keyword>
<dbReference type="PANTHER" id="PTHR46122:SF7">
    <property type="entry name" value="GALACTOSE OXIDASE_KELCH REPEAT SUPERFAMILY PROTEIN"/>
    <property type="match status" value="1"/>
</dbReference>
<evidence type="ECO:0000256" key="2">
    <source>
        <dbReference type="ARBA" id="ARBA00022737"/>
    </source>
</evidence>
<evidence type="ECO:0000313" key="3">
    <source>
        <dbReference type="EMBL" id="VVB09454.1"/>
    </source>
</evidence>
<accession>A0A565C720</accession>
<dbReference type="EMBL" id="CABITT030000006">
    <property type="protein sequence ID" value="VVB09454.1"/>
    <property type="molecule type" value="Genomic_DNA"/>
</dbReference>
<keyword evidence="2" id="KW-0677">Repeat</keyword>
<dbReference type="Proteomes" id="UP000489600">
    <property type="component" value="Unassembled WGS sequence"/>
</dbReference>
<dbReference type="SUPFAM" id="SSF117281">
    <property type="entry name" value="Kelch motif"/>
    <property type="match status" value="1"/>
</dbReference>
<dbReference type="InterPro" id="IPR015915">
    <property type="entry name" value="Kelch-typ_b-propeller"/>
</dbReference>
<dbReference type="AlphaFoldDB" id="A0A565C720"/>
<dbReference type="Gene3D" id="2.120.10.80">
    <property type="entry name" value="Kelch-type beta propeller"/>
    <property type="match status" value="1"/>
</dbReference>
<evidence type="ECO:0000256" key="1">
    <source>
        <dbReference type="ARBA" id="ARBA00022441"/>
    </source>
</evidence>
<sequence>MLRSDDNTRWTLFDKDFQSFQKLPKVPFDYCFRCADRETICAGTQLIIVGRETEGIVVWRYELEMNKWFKGPAMIEPRVMYGSASRGNDAFFAGGIKIHENGISEVVSTAEKFSANTKTWTVIHEMHKRRKFCSGCFLHGKFYVIGGRDENNQHLT</sequence>
<reference evidence="3" key="1">
    <citation type="submission" date="2019-07" db="EMBL/GenBank/DDBJ databases">
        <authorList>
            <person name="Dittberner H."/>
        </authorList>
    </citation>
    <scope>NUCLEOTIDE SEQUENCE [LARGE SCALE GENOMIC DNA]</scope>
</reference>
<keyword evidence="4" id="KW-1185">Reference proteome</keyword>
<dbReference type="OrthoDB" id="1038465at2759"/>
<gene>
    <name evidence="3" type="ORF">ANE_LOCUS19898</name>
</gene>
<protein>
    <recommendedName>
        <fullName evidence="5">F-box associated domain-containing protein</fullName>
    </recommendedName>
</protein>